<dbReference type="AlphaFoldDB" id="A0A060SKV4"/>
<comment type="caution">
    <text evidence="2">The sequence shown here is derived from an EMBL/GenBank/DDBJ whole genome shotgun (WGS) entry which is preliminary data.</text>
</comment>
<organism evidence="2 3">
    <name type="scientific">Pycnoporus cinnabarinus</name>
    <name type="common">Cinnabar-red polypore</name>
    <name type="synonym">Trametes cinnabarina</name>
    <dbReference type="NCBI Taxonomy" id="5643"/>
    <lineage>
        <taxon>Eukaryota</taxon>
        <taxon>Fungi</taxon>
        <taxon>Dikarya</taxon>
        <taxon>Basidiomycota</taxon>
        <taxon>Agaricomycotina</taxon>
        <taxon>Agaricomycetes</taxon>
        <taxon>Polyporales</taxon>
        <taxon>Polyporaceae</taxon>
        <taxon>Trametes</taxon>
    </lineage>
</organism>
<name>A0A060SKV4_PYCCI</name>
<evidence type="ECO:0000313" key="3">
    <source>
        <dbReference type="Proteomes" id="UP000029665"/>
    </source>
</evidence>
<evidence type="ECO:0000256" key="1">
    <source>
        <dbReference type="SAM" id="MobiDB-lite"/>
    </source>
</evidence>
<sequence>MHTKKAEIVPPSAFAEPSEPSQLRPEDKPADTIRGEQEENPQLVAHNKGQQAADGRDGGEDVKESAKGGKLKEERARNGAGAARKEAERVDERKRKDGAGGFSVSAAKL</sequence>
<feature type="region of interest" description="Disordered" evidence="1">
    <location>
        <begin position="1"/>
        <end position="109"/>
    </location>
</feature>
<dbReference type="Proteomes" id="UP000029665">
    <property type="component" value="Unassembled WGS sequence"/>
</dbReference>
<feature type="compositionally biased region" description="Low complexity" evidence="1">
    <location>
        <begin position="10"/>
        <end position="21"/>
    </location>
</feature>
<keyword evidence="3" id="KW-1185">Reference proteome</keyword>
<dbReference type="OMA" id="QLVAHNK"/>
<dbReference type="EMBL" id="CCBP010000244">
    <property type="protein sequence ID" value="CDO75162.1"/>
    <property type="molecule type" value="Genomic_DNA"/>
</dbReference>
<evidence type="ECO:0000313" key="2">
    <source>
        <dbReference type="EMBL" id="CDO75162.1"/>
    </source>
</evidence>
<protein>
    <submittedName>
        <fullName evidence="2">Uncharacterized protein</fullName>
    </submittedName>
</protein>
<proteinExistence type="predicted"/>
<feature type="compositionally biased region" description="Basic and acidic residues" evidence="1">
    <location>
        <begin position="54"/>
        <end position="98"/>
    </location>
</feature>
<dbReference type="OrthoDB" id="2755037at2759"/>
<dbReference type="HOGENOM" id="CLU_2185292_0_0_1"/>
<reference evidence="2" key="1">
    <citation type="submission" date="2014-01" db="EMBL/GenBank/DDBJ databases">
        <title>The genome of the white-rot fungus Pycnoporus cinnabarinus: a basidiomycete model with a versatile arsenal for lignocellulosic biomass breakdown.</title>
        <authorList>
            <person name="Levasseur A."/>
            <person name="Lomascolo A."/>
            <person name="Ruiz-Duenas F.J."/>
            <person name="Uzan E."/>
            <person name="Piumi F."/>
            <person name="Kues U."/>
            <person name="Ram A.F.J."/>
            <person name="Murat C."/>
            <person name="Haon M."/>
            <person name="Benoit I."/>
            <person name="Arfi Y."/>
            <person name="Chevret D."/>
            <person name="Drula E."/>
            <person name="Kwon M.J."/>
            <person name="Gouret P."/>
            <person name="Lesage-Meessen L."/>
            <person name="Lombard V."/>
            <person name="Mariette J."/>
            <person name="Noirot C."/>
            <person name="Park J."/>
            <person name="Patyshakuliyeva A."/>
            <person name="Wieneger R.A.B."/>
            <person name="Wosten H.A.B."/>
            <person name="Martin F."/>
            <person name="Coutinho P.M."/>
            <person name="de Vries R."/>
            <person name="Martinez A.T."/>
            <person name="Klopp C."/>
            <person name="Pontarotti P."/>
            <person name="Henrissat B."/>
            <person name="Record E."/>
        </authorList>
    </citation>
    <scope>NUCLEOTIDE SEQUENCE [LARGE SCALE GENOMIC DNA]</scope>
    <source>
        <strain evidence="2">BRFM137</strain>
    </source>
</reference>
<accession>A0A060SKV4</accession>
<gene>
    <name evidence="2" type="ORF">BN946_scf184866.g3</name>
</gene>
<feature type="compositionally biased region" description="Basic and acidic residues" evidence="1">
    <location>
        <begin position="24"/>
        <end position="37"/>
    </location>
</feature>